<comment type="function">
    <text evidence="33">Transmembrane protein gp41: Acts as a class I viral fusion protein. Under the current model, the protein has at least 3 conformational states: pre-fusion native state, pre-hairpin intermediate state, and post-fusion hairpin state. During fusion of viral and target intracellular membranes, the coiled coil regions (heptad repeats) assume a trimer-of-hairpins structure, positioning the fusion peptide in close proximity to the C-terminal region of the ectodomain. The formation of this structure appears to drive apposition and subsequent fusion of viral and target cell membranes. Complete fusion occurs in host cell endosomes and is dynamin-dependent, however some lipid transfer might occur at the plasma membrane. The virus undergoes clathrin-dependent internalization long before endosomal fusion, thus minimizing the surface exposure of conserved viral epitopes during fusion and reducing the efficacy of inhibitors targeting these epitopes. Membranes fusion leads to delivery of the nucleocapsid into the cytoplasm.</text>
</comment>
<keyword evidence="30 33" id="KW-0449">Lipoprotein</keyword>
<dbReference type="SUPFAM" id="SSF56502">
    <property type="entry name" value="gp120 core"/>
    <property type="match status" value="2"/>
</dbReference>
<dbReference type="Gene3D" id="1.20.5.490">
    <property type="entry name" value="Single helix bin"/>
    <property type="match status" value="1"/>
</dbReference>
<accession>G3BQ76</accession>
<evidence type="ECO:0000256" key="29">
    <source>
        <dbReference type="ARBA" id="ARBA00023280"/>
    </source>
</evidence>
<dbReference type="GO" id="GO:0039654">
    <property type="term" value="P:fusion of virus membrane with host endosome membrane"/>
    <property type="evidence" value="ECO:0007669"/>
    <property type="project" value="UniProtKB-UniRule"/>
</dbReference>
<feature type="region of interest" description="V5" evidence="33">
    <location>
        <begin position="460"/>
        <end position="470"/>
    </location>
</feature>
<dbReference type="CDD" id="cd09909">
    <property type="entry name" value="HIV-1-like_HR1-HR2"/>
    <property type="match status" value="1"/>
</dbReference>
<keyword evidence="13 33" id="KW-0165">Cleavage on pair of basic residues</keyword>
<dbReference type="HAMAP" id="MF_04083">
    <property type="entry name" value="HIV_ENV"/>
    <property type="match status" value="1"/>
</dbReference>
<dbReference type="GO" id="GO:0055036">
    <property type="term" value="C:virion membrane"/>
    <property type="evidence" value="ECO:0007669"/>
    <property type="project" value="UniProtKB-SubCell"/>
</dbReference>
<evidence type="ECO:0000256" key="35">
    <source>
        <dbReference type="SAM" id="MobiDB-lite"/>
    </source>
</evidence>
<keyword evidence="19 33" id="KW-1043">Host membrane</keyword>
<evidence type="ECO:0000256" key="9">
    <source>
        <dbReference type="ARBA" id="ARBA00022511"/>
    </source>
</evidence>
<dbReference type="InterPro" id="IPR036377">
    <property type="entry name" value="Gp120_core_sf"/>
</dbReference>
<keyword evidence="21 33" id="KW-1164">Virus endocytosis by host</keyword>
<dbReference type="InterPro" id="IPR037527">
    <property type="entry name" value="Gp160"/>
</dbReference>
<keyword evidence="17 33" id="KW-1161">Viral attachment to host cell</keyword>
<dbReference type="GO" id="GO:0020002">
    <property type="term" value="C:host cell plasma membrane"/>
    <property type="evidence" value="ECO:0007669"/>
    <property type="project" value="UniProtKB-SubCell"/>
</dbReference>
<reference evidence="38" key="1">
    <citation type="journal article" date="2010" name="PLoS Pathog.">
        <title>High multiplicity infection by HIV-1 in men who have sex with men.</title>
        <authorList>
            <person name="Li H."/>
            <person name="Bar K.J."/>
            <person name="Wang S."/>
            <person name="Decker J.M."/>
            <person name="Chen Y."/>
            <person name="Sun C."/>
            <person name="Salazar-Gonzalez J.F."/>
            <person name="Salazar M.G."/>
            <person name="Learn G.H."/>
            <person name="Morgan C.J."/>
            <person name="Schumacher J.E."/>
            <person name="Giorgi E.E."/>
            <person name="Bhattacharya T."/>
            <person name="Korber B.T."/>
            <person name="Perelson A.S."/>
            <person name="Eron J."/>
            <person name="Hicks C.B."/>
            <person name="Haynes B.F."/>
            <person name="Markowitz M."/>
            <person name="Keele B.F."/>
            <person name="Hahn B.H."/>
            <person name="Shaw G.M."/>
        </authorList>
    </citation>
    <scope>NUCLEOTIDE SEQUENCE</scope>
    <source>
        <strain evidence="38">04013240_8_B30</strain>
    </source>
</reference>
<evidence type="ECO:0000256" key="21">
    <source>
        <dbReference type="ARBA" id="ARBA00022890"/>
    </source>
</evidence>
<keyword evidence="27 33" id="KW-1015">Disulfide bond</keyword>
<dbReference type="InterPro" id="IPR000777">
    <property type="entry name" value="HIV1_Gp120"/>
</dbReference>
<feature type="disulfide bond" evidence="33">
    <location>
        <begin position="231"/>
        <end position="242"/>
    </location>
</feature>
<dbReference type="Pfam" id="PF00516">
    <property type="entry name" value="GP120"/>
    <property type="match status" value="1"/>
</dbReference>
<evidence type="ECO:0000256" key="30">
    <source>
        <dbReference type="ARBA" id="ARBA00023288"/>
    </source>
</evidence>
<feature type="chain" id="PRO_5023358057" description="Surface protein gp120" evidence="33">
    <location>
        <begin position="32"/>
        <end position="510"/>
    </location>
</feature>
<evidence type="ECO:0000313" key="38">
    <source>
        <dbReference type="EMBL" id="AEO81135.1"/>
    </source>
</evidence>
<organismHost>
    <name type="scientific">Homo sapiens</name>
    <name type="common">Human</name>
    <dbReference type="NCBI Taxonomy" id="9606"/>
</organismHost>
<feature type="domain" description="Retroviral envelope protein GP41-like" evidence="37">
    <location>
        <begin position="529"/>
        <end position="718"/>
    </location>
</feature>
<feature type="disulfide bond" evidence="33">
    <location>
        <begin position="53"/>
        <end position="73"/>
    </location>
</feature>
<sequence length="855" mass="97230">MRVKGIMRNYQHLWRWGMMLLGIIMICSAAEQLWVTIYYGVPVWKEATTTLFCASNAKAYDTEVHNVWATHACVPTDPNPQEVRLENVTENFNMWKNNMVEQMHEDIISLWDQSLKPCVKLTPLCVTLNCTDANTTNTNANSTNNSSLGTMEKGEIKNCSFNITTNLRDKVQKEYALFYNLDVVPIKGEDNTSYRLISCNTSVITQACPKVSFEPIPIHYCTPAGFAILQCNDKKFNGSGPCTNVSTVQCTHGIRPVVSTQLLLNGSLAEKEVVIRSENFTNNAKTIIVQLNESVVINCTRPNNNTRKSIPIGPGRAFYATGEIIGDIRQAHCNVSTKAWKEALQQVAIKLSEQFGNKTIVFNQSSGGDPEVVMHSFNCRGEFFYCNTTGLFNNTWGFNSTWDAINVPENDTITLPCRIKQIVNMWQEVGKAMYAPPIRGRLNCSSNITGLLLTRDGGNTTNNTEVFRPGGGDMRDNWRSELYKYKVVKIEPLGIAPTKAKRRVVQREKRAVGIGALFLGFLGAAGSTMGAASMTLTVQARLLLSGIVQQQNNLLRAIEAQQHLLQLTVWGIKQLQARVLAVERYLRDQQLLGIWGCSGKLICTTTVPWNVSWSNKSMNDIWNNMTWMEWEREIDNYTNIIYTLLEESQNQQDKNEQELLELDKWASLWNWFSITNWLWYIKIFIMIVGGLIGLRIVFTVFSIVNRVRQGYSPLSFQTRFPTSRGLDRPEGIEEEGGDRDRDRSRPLVDGFLAIIWVDLRSLCLFSYHRLRDLLLIVARIVELLGRRGWEAIKYWWNLLRYWSQELRNSAISLLNATAIAVAEGTDRVLEVLQRAFRAVIHIPRRIRQGLERFLL</sequence>
<dbReference type="GO" id="GO:0019064">
    <property type="term" value="P:fusion of virus membrane with host plasma membrane"/>
    <property type="evidence" value="ECO:0007669"/>
    <property type="project" value="UniProtKB-UniRule"/>
</dbReference>
<evidence type="ECO:0000256" key="3">
    <source>
        <dbReference type="ARBA" id="ARBA00004505"/>
    </source>
</evidence>
<feature type="region of interest" description="Disordered" evidence="35">
    <location>
        <begin position="720"/>
        <end position="742"/>
    </location>
</feature>
<dbReference type="GO" id="GO:1903911">
    <property type="term" value="P:positive regulation of receptor clustering"/>
    <property type="evidence" value="ECO:0007669"/>
    <property type="project" value="UniProtKB-UniRule"/>
</dbReference>
<feature type="site" description="Cleavage; by host furin" evidence="33">
    <location>
        <begin position="510"/>
        <end position="511"/>
    </location>
</feature>
<dbReference type="GO" id="GO:0019031">
    <property type="term" value="C:viral envelope"/>
    <property type="evidence" value="ECO:0007669"/>
    <property type="project" value="UniProtKB-KW"/>
</dbReference>
<keyword evidence="12 33" id="KW-1162">Viral penetration into host cytoplasm</keyword>
<keyword evidence="29 33" id="KW-0899">Viral immunoevasion</keyword>
<feature type="short sequence motif" description="YXXL motif; contains endocytosis signal" evidence="33">
    <location>
        <begin position="711"/>
        <end position="714"/>
    </location>
</feature>
<comment type="domain">
    <text evidence="33">The membrane proximal external region (MPER) present in gp41 is a tryptophan-rich region recognized by the antibodies 2F5, Z13, and 4E10. MPER seems to play a role in fusion.</text>
</comment>
<evidence type="ECO:0000256" key="33">
    <source>
        <dbReference type="HAMAP-Rule" id="MF_04083"/>
    </source>
</evidence>
<dbReference type="Pfam" id="PF00517">
    <property type="entry name" value="GP41"/>
    <property type="match status" value="1"/>
</dbReference>
<evidence type="ECO:0000256" key="11">
    <source>
        <dbReference type="ARBA" id="ARBA00022581"/>
    </source>
</evidence>
<evidence type="ECO:0000256" key="15">
    <source>
        <dbReference type="ARBA" id="ARBA00022703"/>
    </source>
</evidence>
<evidence type="ECO:0000256" key="1">
    <source>
        <dbReference type="ARBA" id="ARBA00004402"/>
    </source>
</evidence>
<comment type="domain">
    <text evidence="33">Some of the most genetically diverse regions of the viral genome are present in Env. They are called variable regions 1 through 5 (V1 through V5). Coreceptor usage of gp120 is determined mainly by the primary structure of the third variable region (V3) in the outer domain of gp120. The sequence of V3 determines which coreceptor, CCR5 and/or CXCR4 (corresponding to R5/macrophage, X4/T cell and R5X4/T cell and macrophage tropism), is used to trigger the fusion potential of the Env complex, and hence which cells the virus can infect. Binding to CCR5 involves a region adjacent in addition to V3.</text>
</comment>
<evidence type="ECO:0000256" key="28">
    <source>
        <dbReference type="ARBA" id="ARBA00023180"/>
    </source>
</evidence>
<dbReference type="Gene3D" id="1.10.287.210">
    <property type="match status" value="1"/>
</dbReference>
<evidence type="ECO:0000256" key="20">
    <source>
        <dbReference type="ARBA" id="ARBA00022879"/>
    </source>
</evidence>
<keyword evidence="23 33" id="KW-1039">Host endosome</keyword>
<dbReference type="GO" id="GO:0019082">
    <property type="term" value="P:viral protein processing"/>
    <property type="evidence" value="ECO:0007669"/>
    <property type="project" value="UniProtKB-UniRule"/>
</dbReference>
<dbReference type="EMBL" id="GU330453">
    <property type="protein sequence ID" value="AEO81135.1"/>
    <property type="molecule type" value="Genomic_DNA"/>
</dbReference>
<comment type="domain">
    <text evidence="33">The YXXL motif is involved in determining the exact site of viral release at the surface of infected mononuclear cells and promotes endocytosis. YXXL and di-leucine endocytosis motifs interact directly or indirectly with the clathrin adapter complexes, opperate independently, and their activities are not additive.</text>
</comment>
<comment type="domain">
    <text evidence="33 34">The 17 amino acids long immunosuppressive region is present in many retroviral envelope proteins. Synthetic peptides derived from this relatively conserved sequence inhibit immune function in vitro and in vivo.</text>
</comment>
<keyword evidence="9 33" id="KW-1032">Host cell membrane</keyword>
<evidence type="ECO:0000256" key="4">
    <source>
        <dbReference type="ARBA" id="ARBA00004563"/>
    </source>
</evidence>
<keyword evidence="20 33" id="KW-0261">Viral envelope protein</keyword>
<dbReference type="FunFam" id="2.170.40.20:FF:000003">
    <property type="entry name" value="Envelope glycoprotein gp160"/>
    <property type="match status" value="1"/>
</dbReference>
<evidence type="ECO:0000256" key="17">
    <source>
        <dbReference type="ARBA" id="ARBA00022804"/>
    </source>
</evidence>
<keyword evidence="14 33" id="KW-0812">Transmembrane</keyword>
<dbReference type="GO" id="GO:0052031">
    <property type="term" value="P:symbiont-mediated perturbation of host defense response"/>
    <property type="evidence" value="ECO:0007669"/>
    <property type="project" value="UniProtKB-UniRule"/>
</dbReference>
<gene>
    <name evidence="33 38" type="primary">env</name>
</gene>
<comment type="miscellaneous">
    <text evidence="33">Inhibitors targeting HIV-1 viral envelope proteins are used as antiretroviral drugs. Attachment of virions to the cell surface via non-specific interactions and CD4 binding can be blocked by inhibitors that include cyanovirin-N, cyclotriazadisulfonamide analogs, PRO 2000, TNX 355 and PRO 542. In addition, BMS 806 can block CD4-induced conformational changes. Env interactions with the coreceptor molecules can be targeted by CCR5 antagonists including SCH-D, maraviroc (UK 427857) and aplaviroc (GW 873140), and the CXCR4 antagonist AMD 070. Fusion of viral and cellular membranes can be inhibited by peptides such as enfuvirtide and tifuvirtide (T 1249). Resistance to inhibitors associated with mutations in Env are observed. Most of the time, single mutations confer only a modest reduction in drug susceptibility. Combination of several mutations is usually required to develop a high-level drug resistance.</text>
</comment>
<evidence type="ECO:0000256" key="25">
    <source>
        <dbReference type="ARBA" id="ARBA00023136"/>
    </source>
</evidence>
<feature type="short sequence motif" description="Di-leucine internalization motif" evidence="33">
    <location>
        <begin position="854"/>
        <end position="855"/>
    </location>
</feature>
<keyword evidence="25 33" id="KW-0472">Membrane</keyword>
<comment type="subunit">
    <text evidence="32">The mature envelope protein (Env) consists of a homotrimer of non-covalently associated gp120-gp41 heterodimers. The resulting complex protrudes from the virus surface as a spike. There seems to be as few as 10 spikes on the average virion. Interacts with host CD4, CCR5 and CXCR4. Gp120 also interacts with the C-type lectins CD209/DC-SIGN and CLEC4M/DC-SIGNR (collectively referred to as DC-SIGN(R)). Gp120 and gp41 interact with GalCer. Gp120 interacts with host ITGA4/ITGB7 complex; on CD4+ T-cells, this interaction results in rapid activation of integrin ITGAL/LFA-1, which facilitates efficient cell-to-cell spreading of HIV-1. Gp120 interacts with cell-associated heparan sulfate; this interaction increases virus infectivity on permissive cells and may be involved in infection of CD4- cells.</text>
</comment>
<keyword evidence="24 33" id="KW-0175">Coiled coil</keyword>
<evidence type="ECO:0000256" key="5">
    <source>
        <dbReference type="ARBA" id="ARBA00004578"/>
    </source>
</evidence>
<evidence type="ECO:0000256" key="24">
    <source>
        <dbReference type="ARBA" id="ARBA00023054"/>
    </source>
</evidence>
<keyword evidence="16 33" id="KW-0732">Signal</keyword>
<comment type="PTM">
    <text evidence="33">Palmitoylation of the transmembrane protein and of Env polyprotein (prior to its proteolytic cleavage) is essential for their association with host cell membrane lipid rafts. Palmitoylation is therefore required for envelope trafficking to classical lipid rafts, but not for viral replication.</text>
</comment>
<evidence type="ECO:0000256" key="19">
    <source>
        <dbReference type="ARBA" id="ARBA00022870"/>
    </source>
</evidence>
<feature type="transmembrane region" description="Helical" evidence="34">
    <location>
        <begin position="20"/>
        <end position="41"/>
    </location>
</feature>
<keyword evidence="7 33" id="KW-1168">Fusion of virus membrane with host membrane</keyword>
<evidence type="ECO:0000256" key="27">
    <source>
        <dbReference type="ARBA" id="ARBA00023157"/>
    </source>
</evidence>
<feature type="transmembrane region" description="Helical" evidence="34">
    <location>
        <begin position="677"/>
        <end position="704"/>
    </location>
</feature>
<dbReference type="FunFam" id="1.20.5.490:FF:000001">
    <property type="entry name" value="Envelope glycoprotein gp160"/>
    <property type="match status" value="1"/>
</dbReference>
<keyword evidence="26 33" id="KW-0564">Palmitate</keyword>
<organism evidence="38">
    <name type="scientific">Human immunodeficiency virus type 1</name>
    <name type="common">HIV-1</name>
    <dbReference type="NCBI Taxonomy" id="11676"/>
    <lineage>
        <taxon>Viruses</taxon>
        <taxon>Riboviria</taxon>
        <taxon>Pararnavirae</taxon>
        <taxon>Artverviricota</taxon>
        <taxon>Revtraviricetes</taxon>
        <taxon>Ortervirales</taxon>
        <taxon>Retroviridae</taxon>
        <taxon>Orthoretrovirinae</taxon>
        <taxon>Lentivirus</taxon>
        <taxon>Lentivirus humimdef1</taxon>
    </lineage>
</organism>
<keyword evidence="8 33" id="KW-1170">Fusion of virus membrane with host endosomal membrane</keyword>
<feature type="chain" id="PRO_5023358059" description="Envelope glycoprotein gp160" evidence="33">
    <location>
        <begin position="32"/>
        <end position="855"/>
    </location>
</feature>
<dbReference type="FunFam" id="2.170.40.20:FF:000001">
    <property type="entry name" value="Envelope glycoprotein gp160"/>
    <property type="match status" value="1"/>
</dbReference>
<dbReference type="GO" id="GO:1903908">
    <property type="term" value="P:positive regulation of plasma membrane raft polarization"/>
    <property type="evidence" value="ECO:0007669"/>
    <property type="project" value="UniProtKB-UniRule"/>
</dbReference>
<keyword evidence="31 33" id="KW-1160">Virus entry into host cell</keyword>
<dbReference type="Gene3D" id="2.170.40.20">
    <property type="entry name" value="Human immunodeficiency virus 1, Gp160, envelope glycoprotein"/>
    <property type="match status" value="2"/>
</dbReference>
<protein>
    <recommendedName>
        <fullName evidence="33">Envelope glycoprotein gp160</fullName>
    </recommendedName>
    <alternativeName>
        <fullName evidence="33">Env polyprotein</fullName>
    </alternativeName>
    <component>
        <recommendedName>
            <fullName evidence="33">Surface protein gp120</fullName>
            <shortName evidence="33">SU</shortName>
        </recommendedName>
        <alternativeName>
            <fullName evidence="33">Glycoprotein 120</fullName>
            <shortName evidence="33">gp120</shortName>
        </alternativeName>
    </component>
    <component>
        <recommendedName>
            <fullName evidence="33">Transmembrane protein gp41</fullName>
            <shortName evidence="33">TM</shortName>
        </recommendedName>
        <alternativeName>
            <fullName evidence="33">Glycoprotein 41</fullName>
            <shortName evidence="33">gp41</shortName>
        </alternativeName>
    </component>
</protein>
<evidence type="ECO:0000256" key="7">
    <source>
        <dbReference type="ARBA" id="ARBA00022506"/>
    </source>
</evidence>
<evidence type="ECO:0000256" key="16">
    <source>
        <dbReference type="ARBA" id="ARBA00022729"/>
    </source>
</evidence>
<comment type="PTM">
    <text evidence="33">Specific enzymatic cleavages in vivo yield mature proteins. Envelope glycoproteins are synthesized as a inactive precursor that is heavily N-glycosylated and processed likely by host cell furin in the Golgi to yield the mature SU and TM proteins. The cleavage site between SU and TM requires the minimal sequence [KR]-X-[KR]-R. About 2 of the 9 disulfide bonds of gp41 are reduced by P4HB/PDI, following binding to CD4 receptor.</text>
</comment>
<feature type="disulfide bond" evidence="33">
    <location>
        <begin position="597"/>
        <end position="603"/>
    </location>
</feature>
<keyword evidence="28 33" id="KW-0325">Glycoprotein</keyword>
<dbReference type="FunFam" id="1.10.287.210:FF:000001">
    <property type="entry name" value="Envelope glycoprotein gp160"/>
    <property type="match status" value="1"/>
</dbReference>
<evidence type="ECO:0000256" key="6">
    <source>
        <dbReference type="ARBA" id="ARBA00004650"/>
    </source>
</evidence>
<comment type="caution">
    <text evidence="33 34">Lacks conserved residue(s) required for the propagation of feature annotation.</text>
</comment>
<feature type="chain" id="PRO_5023358054" description="Transmembrane protein gp41" evidence="33">
    <location>
        <begin position="511"/>
        <end position="855"/>
    </location>
</feature>
<evidence type="ECO:0000259" key="37">
    <source>
        <dbReference type="Pfam" id="PF00517"/>
    </source>
</evidence>
<keyword evidence="22 33" id="KW-1133">Transmembrane helix</keyword>
<evidence type="ECO:0000256" key="23">
    <source>
        <dbReference type="ARBA" id="ARBA00023046"/>
    </source>
</evidence>
<comment type="function">
    <text evidence="33">Surface protein gp120: Attaches the virus to the host lymphoid cell by binding to the primary receptor CD4. This interaction induces a structural rearrangement creating a high affinity binding site for a chemokine coreceptor like CXCR4 and/or CCR5. Acts as a ligand for CD209/DC-SIGN and CLEC4M/DC-SIGNR, which are respectively found on dendritic cells (DCs), and on endothelial cells of liver sinusoids and lymph node sinuses. These interactions allow capture of viral particles at mucosal surfaces by these cells and subsequent transmission to permissive cells. HIV subverts the migration properties of dendritic cells to gain access to CD4+ T-cells in lymph nodes. Virus transmission to permissive T-cells occurs either in trans (without DCs infection, through viral capture and transmission), or in cis (following DCs productive infection, through the usual CD4-gp120 interaction), thereby inducing a robust infection. In trans infection, bound virions remain infectious over days and it is proposed that they are not degraded, but protected in non-lysosomal acidic organelles within the DCs close to the cell membrane thus contributing to the viral infectious potential during DCs' migration from the periphery to the lymphoid tissues. On arrival at lymphoid tissues, intact virions recycle back to DCs' cell surface allowing virus transmission to CD4+ T-cells.</text>
</comment>
<comment type="subcellular location">
    <molecule>Transmembrane protein gp41</molecule>
    <subcellularLocation>
        <location evidence="33">Virion membrane</location>
        <topology evidence="33">Single-pass type I membrane protein</topology>
    </subcellularLocation>
    <subcellularLocation>
        <location evidence="33">Host cell membrane</location>
        <topology evidence="33">Single-pass type I membrane protein</topology>
    </subcellularLocation>
    <subcellularLocation>
        <location evidence="33">Host endosome membrane</location>
        <topology evidence="33">Single-pass type I membrane protein</topology>
    </subcellularLocation>
    <text evidence="33">It is probably concentrated at the site of budding and incorporated into the virions possibly by contacts between the cytoplasmic tail of Env and the N-terminus of Gag.</text>
</comment>
<feature type="region of interest" description="Immunosuppression" evidence="33">
    <location>
        <begin position="573"/>
        <end position="591"/>
    </location>
</feature>
<evidence type="ECO:0000256" key="18">
    <source>
        <dbReference type="ARBA" id="ARBA00022844"/>
    </source>
</evidence>
<keyword evidence="11 33" id="KW-0945">Host-virus interaction</keyword>
<feature type="transmembrane region" description="Helical" evidence="34">
    <location>
        <begin position="511"/>
        <end position="534"/>
    </location>
</feature>
<feature type="coiled-coil region" evidence="33">
    <location>
        <begin position="632"/>
        <end position="666"/>
    </location>
</feature>
<dbReference type="GO" id="GO:0019062">
    <property type="term" value="P:virion attachment to host cell"/>
    <property type="evidence" value="ECO:0007669"/>
    <property type="project" value="UniProtKB-UniRule"/>
</dbReference>
<comment type="miscellaneous">
    <text evidence="33">HIV-1 lineages are divided in three main groups, M (for Major), O (for Outlier), and N (for New, or Non-M, Non-O). The vast majority of strains found worldwide belong to the group M. Group O seems to be endemic to and largely confined to Cameroon and neighboring countries in West Central Africa, where these viruses represent a small minority of HIV-1 strains. The group N is represented by a limited number of isolates from Cameroonian persons. The group M is further subdivided in 9 clades or subtypes (A to D, F to H, J and K).</text>
</comment>
<dbReference type="GO" id="GO:0005198">
    <property type="term" value="F:structural molecule activity"/>
    <property type="evidence" value="ECO:0007669"/>
    <property type="project" value="UniProtKB-UniRule"/>
</dbReference>
<evidence type="ECO:0000256" key="14">
    <source>
        <dbReference type="ARBA" id="ARBA00022692"/>
    </source>
</evidence>
<evidence type="ECO:0000256" key="26">
    <source>
        <dbReference type="ARBA" id="ARBA00023139"/>
    </source>
</evidence>
<dbReference type="GO" id="GO:0016020">
    <property type="term" value="C:membrane"/>
    <property type="evidence" value="ECO:0007669"/>
    <property type="project" value="UniProtKB-UniRule"/>
</dbReference>
<evidence type="ECO:0000256" key="22">
    <source>
        <dbReference type="ARBA" id="ARBA00022989"/>
    </source>
</evidence>
<evidence type="ECO:0000256" key="2">
    <source>
        <dbReference type="ARBA" id="ARBA00004433"/>
    </source>
</evidence>
<dbReference type="GO" id="GO:0044175">
    <property type="term" value="C:host cell endosome membrane"/>
    <property type="evidence" value="ECO:0007669"/>
    <property type="project" value="UniProtKB-SubCell"/>
</dbReference>
<evidence type="ECO:0000259" key="36">
    <source>
        <dbReference type="Pfam" id="PF00516"/>
    </source>
</evidence>
<feature type="topological domain" description="Cytoplasmic" evidence="33">
    <location>
        <begin position="705"/>
        <end position="855"/>
    </location>
</feature>
<evidence type="ECO:0000256" key="31">
    <source>
        <dbReference type="ARBA" id="ARBA00023296"/>
    </source>
</evidence>
<name>G3BQ76_HV1</name>
<keyword evidence="18 33" id="KW-0946">Virion</keyword>
<dbReference type="GO" id="GO:0075512">
    <property type="term" value="P:clathrin-dependent endocytosis of virus by host cell"/>
    <property type="evidence" value="ECO:0007669"/>
    <property type="project" value="UniProtKB-UniRule"/>
</dbReference>
<evidence type="ECO:0000256" key="34">
    <source>
        <dbReference type="RuleBase" id="RU363095"/>
    </source>
</evidence>
<evidence type="ECO:0000256" key="12">
    <source>
        <dbReference type="ARBA" id="ARBA00022595"/>
    </source>
</evidence>
<evidence type="ECO:0000256" key="10">
    <source>
        <dbReference type="ARBA" id="ARBA00022570"/>
    </source>
</evidence>
<comment type="PTM">
    <text evidence="33">Highly glycosylated by host. The high number of glycan on the protein is reffered to as 'glycan shield' because it contributes to hide protein sequence from adaptive immune system.</text>
</comment>
<keyword evidence="15 33" id="KW-0053">Apoptosis</keyword>
<feature type="topological domain" description="Extracellular" evidence="33">
    <location>
        <begin position="32"/>
        <end position="683"/>
    </location>
</feature>
<comment type="domain">
    <text evidence="33">The CD4-binding region is targeted by the antibody b12.</text>
</comment>
<feature type="region of interest" description="CD4-binding loop" evidence="33">
    <location>
        <begin position="365"/>
        <end position="375"/>
    </location>
</feature>
<comment type="similarity">
    <text evidence="33">Belongs to the HIV-1 env protein family.</text>
</comment>
<feature type="lipid moiety-binding region" description="S-palmitoyl cysteine; by host" evidence="33">
    <location>
        <position position="763"/>
    </location>
</feature>
<comment type="subcellular location">
    <subcellularLocation>
        <location evidence="3">Host cell membrane</location>
        <topology evidence="3">Peripheral membrane protein</topology>
    </subcellularLocation>
    <subcellularLocation>
        <location evidence="1">Host cell membrane</location>
        <topology evidence="1">Single-pass type I membrane protein</topology>
    </subcellularLocation>
    <subcellularLocation>
        <location evidence="2">Host endosome membrane</location>
        <topology evidence="2">Peripheral membrane protein</topology>
    </subcellularLocation>
    <subcellularLocation>
        <location evidence="5">Host endosome membrane</location>
        <topology evidence="5">Single-pass type I membrane protein</topology>
    </subcellularLocation>
    <subcellularLocation>
        <location evidence="6">Virion membrane</location>
        <topology evidence="6">Peripheral membrane protein</topology>
    </subcellularLocation>
    <subcellularLocation>
        <location evidence="4">Virion membrane</location>
        <topology evidence="4">Single-pass type I membrane protein</topology>
    </subcellularLocation>
</comment>
<feature type="domain" description="Human immunodeficiency virus 1 envelope glycoprotein Gp120" evidence="36">
    <location>
        <begin position="33"/>
        <end position="510"/>
    </location>
</feature>
<feature type="region of interest" description="MPER; binding to GalCer" evidence="33">
    <location>
        <begin position="661"/>
        <end position="682"/>
    </location>
</feature>
<feature type="region of interest" description="Fusion peptide" evidence="33">
    <location>
        <begin position="511"/>
        <end position="531"/>
    </location>
</feature>
<keyword evidence="10 33" id="KW-1165">Clathrin-mediated endocytosis of virus by host</keyword>
<dbReference type="SUPFAM" id="SSF58069">
    <property type="entry name" value="Virus ectodomain"/>
    <property type="match status" value="1"/>
</dbReference>
<evidence type="ECO:0000256" key="13">
    <source>
        <dbReference type="ARBA" id="ARBA00022685"/>
    </source>
</evidence>
<feature type="disulfide bond" evidence="33">
    <location>
        <begin position="221"/>
        <end position="250"/>
    </location>
</feature>
<comment type="subunit">
    <text evidence="33">The mature envelope protein (Env) consists of a homotrimer of non-covalently associated gp120-gp41 heterodimers. The resulting complex protrudes from the virus surface as a spike. There seems to be as few as 10 spikes on the average virion. Surface protein gp120 interacts with host CD4, CCR5 and CXCR4. Gp120 also interacts with the C-type lectins CD209/DC-SIGN and CLEC4M/DC-SIGNR (collectively referred to as DC-SIGN(R)). Gp120 and gp41 interact with GalCer. Gp120 interacts with host ITGA4/ITGB7 complex; on CD4+ T-cells, this interaction results in rapid activation of integrin ITGAL/LFA-1, which facilitates efficient cell-to-cell spreading of HIV-1. Gp120 interacts with cell-associated heparan sulfate; this interaction increases virus infectivity on permissive cells and may be involved in infection of CD4- cells.</text>
</comment>
<evidence type="ECO:0000256" key="32">
    <source>
        <dbReference type="ARBA" id="ARBA00062028"/>
    </source>
</evidence>
<comment type="function">
    <text evidence="33">Envelope glycoprotein gp160: Oligomerizes in the host endoplasmic reticulum into predominantly trimers. In a second time, gp160 transits in the host Golgi, where glycosylation is completed. The precursor is then proteolytically cleaved in the trans-Golgi and thereby activated by cellular furin or furin-like proteases to produce gp120 and gp41.</text>
</comment>
<evidence type="ECO:0000256" key="8">
    <source>
        <dbReference type="ARBA" id="ARBA00022510"/>
    </source>
</evidence>
<comment type="subcellular location">
    <molecule>Surface protein gp120</molecule>
    <subcellularLocation>
        <location evidence="33">Virion membrane</location>
        <topology evidence="33">Peripheral membrane protein</topology>
    </subcellularLocation>
    <subcellularLocation>
        <location evidence="33">Host cell membrane</location>
        <topology evidence="33">Peripheral membrane protein</topology>
    </subcellularLocation>
    <subcellularLocation>
        <location evidence="33">Host endosome membrane</location>
        <topology evidence="33">Single-pass type I membrane protein</topology>
    </subcellularLocation>
    <text evidence="33">The surface protein is not anchored to the viral envelope, but associates with the extravirion surface through its binding to TM. It is probably concentrated at the site of budding and incorporated into the virions possibly by contacts between the cytoplasmic tail of Env and the N-terminus of Gag.</text>
</comment>
<dbReference type="InterPro" id="IPR000328">
    <property type="entry name" value="GP41-like"/>
</dbReference>
<proteinExistence type="inferred from homology"/>